<sequence>MKKLIILSAAALSLVACNNRPDYVVLSGKLEGFNGAPIKLVGAGTTKELKLNPDGTFRDTLKIASNYYYITDNMNFKFPLYLEKGDELGVEITPFNPAHPIKFSGRDTVASSYLLKKTDFLMQTDQEYKGIFTEEPAGFKKGITELEKKFNDFLSDTKNLSKSFIKNEKKSNEYRLLLFKSAYPLIHEQITGKKVTLPKEYADEVAKIDYDNADDFNTFGTYQDLVYNNFSQQYDPNATDKLAPLMTYLSKIKSENIKSDLAALLINLISDKNTPEENNKIITTVKKYVKDKDILAQLEARMASMVSFKDGLPLPAFNLVDRDGKMVSSDSFKGKLLYIDLWATWCAPCKKEIPALQKLEAEYQGKNIAFVSISIDEVKKQWDDFLKNNKMTGVQLFANILENPNFIHTYEATSIPRFVLVDKEGKVISTNAPRPSSGQQIKALIDANL</sequence>
<feature type="domain" description="Thioredoxin" evidence="5">
    <location>
        <begin position="308"/>
        <end position="449"/>
    </location>
</feature>
<organism evidence="7 9">
    <name type="scientific">Capnocytophaga haemolytica</name>
    <dbReference type="NCBI Taxonomy" id="45243"/>
    <lineage>
        <taxon>Bacteria</taxon>
        <taxon>Pseudomonadati</taxon>
        <taxon>Bacteroidota</taxon>
        <taxon>Flavobacteriia</taxon>
        <taxon>Flavobacteriales</taxon>
        <taxon>Flavobacteriaceae</taxon>
        <taxon>Capnocytophaga</taxon>
    </lineage>
</organism>
<evidence type="ECO:0000256" key="1">
    <source>
        <dbReference type="ARBA" id="ARBA00004196"/>
    </source>
</evidence>
<evidence type="ECO:0000256" key="3">
    <source>
        <dbReference type="ARBA" id="ARBA00023157"/>
    </source>
</evidence>
<dbReference type="Proteomes" id="UP000215539">
    <property type="component" value="Chromosome 1"/>
</dbReference>
<evidence type="ECO:0000313" key="6">
    <source>
        <dbReference type="EMBL" id="AMD84968.1"/>
    </source>
</evidence>
<dbReference type="GO" id="GO:0030313">
    <property type="term" value="C:cell envelope"/>
    <property type="evidence" value="ECO:0007669"/>
    <property type="project" value="UniProtKB-SubCell"/>
</dbReference>
<dbReference type="CDD" id="cd02966">
    <property type="entry name" value="TlpA_like_family"/>
    <property type="match status" value="1"/>
</dbReference>
<dbReference type="EMBL" id="LT906449">
    <property type="protein sequence ID" value="SNV06066.1"/>
    <property type="molecule type" value="Genomic_DNA"/>
</dbReference>
<keyword evidence="2" id="KW-0201">Cytochrome c-type biogenesis</keyword>
<evidence type="ECO:0000313" key="7">
    <source>
        <dbReference type="EMBL" id="SNV06066.1"/>
    </source>
</evidence>
<comment type="subcellular location">
    <subcellularLocation>
        <location evidence="1">Cell envelope</location>
    </subcellularLocation>
</comment>
<dbReference type="Gene3D" id="3.40.30.10">
    <property type="entry name" value="Glutaredoxin"/>
    <property type="match status" value="1"/>
</dbReference>
<accession>A0AAX2GW38</accession>
<evidence type="ECO:0000256" key="4">
    <source>
        <dbReference type="ARBA" id="ARBA00023284"/>
    </source>
</evidence>
<dbReference type="InterPro" id="IPR013740">
    <property type="entry name" value="Redoxin"/>
</dbReference>
<dbReference type="Pfam" id="PF08534">
    <property type="entry name" value="Redoxin"/>
    <property type="match status" value="1"/>
</dbReference>
<dbReference type="InterPro" id="IPR036249">
    <property type="entry name" value="Thioredoxin-like_sf"/>
</dbReference>
<dbReference type="InterPro" id="IPR013766">
    <property type="entry name" value="Thioredoxin_domain"/>
</dbReference>
<keyword evidence="4" id="KW-0676">Redox-active center</keyword>
<dbReference type="SUPFAM" id="SSF52833">
    <property type="entry name" value="Thioredoxin-like"/>
    <property type="match status" value="1"/>
</dbReference>
<dbReference type="PROSITE" id="PS51257">
    <property type="entry name" value="PROKAR_LIPOPROTEIN"/>
    <property type="match status" value="1"/>
</dbReference>
<dbReference type="InterPro" id="IPR050553">
    <property type="entry name" value="Thioredoxin_ResA/DsbE_sf"/>
</dbReference>
<proteinExistence type="predicted"/>
<dbReference type="GO" id="GO:0016491">
    <property type="term" value="F:oxidoreductase activity"/>
    <property type="evidence" value="ECO:0007669"/>
    <property type="project" value="InterPro"/>
</dbReference>
<protein>
    <submittedName>
        <fullName evidence="7">Cytochrome c biogenesis protein tlpA</fullName>
    </submittedName>
</protein>
<dbReference type="RefSeq" id="WP_066428944.1">
    <property type="nucleotide sequence ID" value="NZ_CP014227.1"/>
</dbReference>
<reference evidence="7 9" key="2">
    <citation type="submission" date="2017-06" db="EMBL/GenBank/DDBJ databases">
        <authorList>
            <consortium name="Pathogen Informatics"/>
        </authorList>
    </citation>
    <scope>NUCLEOTIDE SEQUENCE [LARGE SCALE GENOMIC DNA]</scope>
    <source>
        <strain evidence="7 9">NCTC12947</strain>
    </source>
</reference>
<dbReference type="EMBL" id="CP014227">
    <property type="protein sequence ID" value="AMD84968.1"/>
    <property type="molecule type" value="Genomic_DNA"/>
</dbReference>
<evidence type="ECO:0000313" key="8">
    <source>
        <dbReference type="Proteomes" id="UP000065822"/>
    </source>
</evidence>
<name>A0AAX2GW38_9FLAO</name>
<keyword evidence="3" id="KW-1015">Disulfide bond</keyword>
<dbReference type="AlphaFoldDB" id="A0AAX2GW38"/>
<evidence type="ECO:0000259" key="5">
    <source>
        <dbReference type="PROSITE" id="PS51352"/>
    </source>
</evidence>
<dbReference type="KEGG" id="chg:AXF12_05210"/>
<dbReference type="PROSITE" id="PS51352">
    <property type="entry name" value="THIOREDOXIN_2"/>
    <property type="match status" value="1"/>
</dbReference>
<evidence type="ECO:0000256" key="2">
    <source>
        <dbReference type="ARBA" id="ARBA00022748"/>
    </source>
</evidence>
<dbReference type="PANTHER" id="PTHR42852">
    <property type="entry name" value="THIOL:DISULFIDE INTERCHANGE PROTEIN DSBE"/>
    <property type="match status" value="1"/>
</dbReference>
<evidence type="ECO:0000313" key="9">
    <source>
        <dbReference type="Proteomes" id="UP000215539"/>
    </source>
</evidence>
<gene>
    <name evidence="7" type="primary">tlpA</name>
    <name evidence="6" type="ORF">AXF12_05210</name>
    <name evidence="7" type="ORF">SAMEA44541418_00683</name>
</gene>
<dbReference type="PANTHER" id="PTHR42852:SF6">
    <property type="entry name" value="THIOL:DISULFIDE INTERCHANGE PROTEIN DSBE"/>
    <property type="match status" value="1"/>
</dbReference>
<dbReference type="GO" id="GO:0017004">
    <property type="term" value="P:cytochrome complex assembly"/>
    <property type="evidence" value="ECO:0007669"/>
    <property type="project" value="UniProtKB-KW"/>
</dbReference>
<reference evidence="6 8" key="1">
    <citation type="submission" date="2016-02" db="EMBL/GenBank/DDBJ databases">
        <authorList>
            <person name="Holder M.E."/>
            <person name="Ajami N.J."/>
            <person name="Petrosino J.F."/>
        </authorList>
    </citation>
    <scope>NUCLEOTIDE SEQUENCE [LARGE SCALE GENOMIC DNA]</scope>
    <source>
        <strain evidence="6 8">CCUG 32990</strain>
    </source>
</reference>
<dbReference type="Proteomes" id="UP000065822">
    <property type="component" value="Chromosome"/>
</dbReference>
<keyword evidence="8" id="KW-1185">Reference proteome</keyword>